<feature type="region of interest" description="Disordered" evidence="1">
    <location>
        <begin position="508"/>
        <end position="531"/>
    </location>
</feature>
<gene>
    <name evidence="2" type="ORF">PACLA_8A020145</name>
</gene>
<evidence type="ECO:0000313" key="2">
    <source>
        <dbReference type="EMBL" id="CAB3993773.1"/>
    </source>
</evidence>
<dbReference type="Gene3D" id="2.40.70.10">
    <property type="entry name" value="Acid Proteases"/>
    <property type="match status" value="1"/>
</dbReference>
<feature type="region of interest" description="Disordered" evidence="1">
    <location>
        <begin position="1"/>
        <end position="21"/>
    </location>
</feature>
<dbReference type="Proteomes" id="UP001152795">
    <property type="component" value="Unassembled WGS sequence"/>
</dbReference>
<keyword evidence="3" id="KW-1185">Reference proteome</keyword>
<dbReference type="PANTHER" id="PTHR47331">
    <property type="entry name" value="PHD-TYPE DOMAIN-CONTAINING PROTEIN"/>
    <property type="match status" value="1"/>
</dbReference>
<accession>A0A6S7GPZ4</accession>
<dbReference type="Pfam" id="PF13650">
    <property type="entry name" value="Asp_protease_2"/>
    <property type="match status" value="1"/>
</dbReference>
<feature type="compositionally biased region" description="Basic and acidic residues" evidence="1">
    <location>
        <begin position="236"/>
        <end position="246"/>
    </location>
</feature>
<comment type="caution">
    <text evidence="2">The sequence shown here is derived from an EMBL/GenBank/DDBJ whole genome shotgun (WGS) entry which is preliminary data.</text>
</comment>
<feature type="compositionally biased region" description="Basic and acidic residues" evidence="1">
    <location>
        <begin position="514"/>
        <end position="523"/>
    </location>
</feature>
<reference evidence="2" key="1">
    <citation type="submission" date="2020-04" db="EMBL/GenBank/DDBJ databases">
        <authorList>
            <person name="Alioto T."/>
            <person name="Alioto T."/>
            <person name="Gomez Garrido J."/>
        </authorList>
    </citation>
    <scope>NUCLEOTIDE SEQUENCE</scope>
    <source>
        <strain evidence="2">A484AB</strain>
    </source>
</reference>
<dbReference type="CDD" id="cd00303">
    <property type="entry name" value="retropepsin_like"/>
    <property type="match status" value="1"/>
</dbReference>
<dbReference type="EMBL" id="CACRXK020002326">
    <property type="protein sequence ID" value="CAB3993773.1"/>
    <property type="molecule type" value="Genomic_DNA"/>
</dbReference>
<sequence length="565" mass="63369">MEWSFPVVESTTRERTTSLGSQEEGVLCEPSAARNVWSSSSNHDFCPPYLDDLLRDSRSFIRQSIDCISNSKSCGGVIVVAEFCPPHFWQNAAQSSLGEQFIIVNEEAKLDTKLTQLRLTAQRTVKILDAGKRETIEQHLKALQTTISETDQYKRTVEAEKIGKEEDLAEISDWNTEIEAKIGEAEVNRLQQWLGSKKMEEENYAREEQLKFEVKLGETKLQMQAKIQDANPGEHNTSKTETGEGMKETVDKSNIAAINKFTYLCGFLGPKVKRRVESLPFTAEGYNRAKSILQDQYGKTPEIVKAYIKEIMDLPHISAANPKKIAEFSEKLNYGVQALDKLHHTSICDAKDRDDKATTERKVLTASGSTAEGIFPVVVVKVNGITCRALIDSGAGSSYISGKLASMLNVKPIKSRTSKIDMLLTSRTTRLDIYEAKVESVDGDYAVDVNLIKVEKGELLTIDNPHDKLQSEFDHLKQAKFIDCKSEATDILGDATFSLHKWASNVNELDGESDNNKDREEQTAAKQQLGVKPTEMKILGVKWEKENDTLKAKNKELFERDEKDE</sequence>
<evidence type="ECO:0000313" key="3">
    <source>
        <dbReference type="Proteomes" id="UP001152795"/>
    </source>
</evidence>
<proteinExistence type="predicted"/>
<evidence type="ECO:0000256" key="1">
    <source>
        <dbReference type="SAM" id="MobiDB-lite"/>
    </source>
</evidence>
<dbReference type="InterPro" id="IPR021109">
    <property type="entry name" value="Peptidase_aspartic_dom_sf"/>
</dbReference>
<dbReference type="InterPro" id="IPR005312">
    <property type="entry name" value="DUF1759"/>
</dbReference>
<dbReference type="SUPFAM" id="SSF50630">
    <property type="entry name" value="Acid proteases"/>
    <property type="match status" value="1"/>
</dbReference>
<protein>
    <submittedName>
        <fullName evidence="2">Uncharacterized protein</fullName>
    </submittedName>
</protein>
<dbReference type="AlphaFoldDB" id="A0A6S7GPZ4"/>
<feature type="region of interest" description="Disordered" evidence="1">
    <location>
        <begin position="227"/>
        <end position="246"/>
    </location>
</feature>
<organism evidence="2 3">
    <name type="scientific">Paramuricea clavata</name>
    <name type="common">Red gorgonian</name>
    <name type="synonym">Violescent sea-whip</name>
    <dbReference type="NCBI Taxonomy" id="317549"/>
    <lineage>
        <taxon>Eukaryota</taxon>
        <taxon>Metazoa</taxon>
        <taxon>Cnidaria</taxon>
        <taxon>Anthozoa</taxon>
        <taxon>Octocorallia</taxon>
        <taxon>Malacalcyonacea</taxon>
        <taxon>Plexauridae</taxon>
        <taxon>Paramuricea</taxon>
    </lineage>
</organism>
<dbReference type="Pfam" id="PF03564">
    <property type="entry name" value="DUF1759"/>
    <property type="match status" value="1"/>
</dbReference>
<name>A0A6S7GPZ4_PARCT</name>